<evidence type="ECO:0000256" key="5">
    <source>
        <dbReference type="RuleBase" id="RU004379"/>
    </source>
</evidence>
<comment type="caution">
    <text evidence="7">The sequence shown here is derived from an EMBL/GenBank/DDBJ whole genome shotgun (WGS) entry which is preliminary data.</text>
</comment>
<evidence type="ECO:0008006" key="9">
    <source>
        <dbReference type="Google" id="ProtNLM"/>
    </source>
</evidence>
<sequence length="306" mass="33323">MFLHHPKLPARLNTPPQRGPPINNRRAARTDHRLAVSPPLPPSLGHAGDHRQATIMGKHGKCSHDAEACYPPGAVPGGGGMYPYMMESPQMRWAFIRKVYVIVTLQLLLTVAVAAAVNLVGAVSGFFRSRTPAALIAFIGIIIAPIIVMIPMICLRKRHPINLVLLTLFTICMSLAVGVGCLFAKGIIILEAATITLVVVAGLTAYTFWAAKKGYDFEFLGPFLVAACLILMVFALVRMLFPMGRTGTMVYGCIAALVFSGFIIYDTDNLIKRYSYDEYVAAAIELYLDIINLFQAILSVLESIDG</sequence>
<dbReference type="OrthoDB" id="7933078at2759"/>
<dbReference type="InterPro" id="IPR006214">
    <property type="entry name" value="Bax_inhibitor_1-related"/>
</dbReference>
<dbReference type="Pfam" id="PF01027">
    <property type="entry name" value="Bax1-I"/>
    <property type="match status" value="1"/>
</dbReference>
<dbReference type="PANTHER" id="PTHR23291">
    <property type="entry name" value="BAX INHIBITOR-RELATED"/>
    <property type="match status" value="1"/>
</dbReference>
<name>A0A8T0NAR2_PANVG</name>
<evidence type="ECO:0000256" key="4">
    <source>
        <dbReference type="ARBA" id="ARBA00023136"/>
    </source>
</evidence>
<feature type="transmembrane region" description="Helical" evidence="5">
    <location>
        <begin position="186"/>
        <end position="208"/>
    </location>
</feature>
<organism evidence="7 8">
    <name type="scientific">Panicum virgatum</name>
    <name type="common">Blackwell switchgrass</name>
    <dbReference type="NCBI Taxonomy" id="38727"/>
    <lineage>
        <taxon>Eukaryota</taxon>
        <taxon>Viridiplantae</taxon>
        <taxon>Streptophyta</taxon>
        <taxon>Embryophyta</taxon>
        <taxon>Tracheophyta</taxon>
        <taxon>Spermatophyta</taxon>
        <taxon>Magnoliopsida</taxon>
        <taxon>Liliopsida</taxon>
        <taxon>Poales</taxon>
        <taxon>Poaceae</taxon>
        <taxon>PACMAD clade</taxon>
        <taxon>Panicoideae</taxon>
        <taxon>Panicodae</taxon>
        <taxon>Paniceae</taxon>
        <taxon>Panicinae</taxon>
        <taxon>Panicum</taxon>
        <taxon>Panicum sect. Hiantes</taxon>
    </lineage>
</organism>
<evidence type="ECO:0000313" key="8">
    <source>
        <dbReference type="Proteomes" id="UP000823388"/>
    </source>
</evidence>
<comment type="similarity">
    <text evidence="5">Belongs to the BI1 family.</text>
</comment>
<evidence type="ECO:0000313" key="7">
    <source>
        <dbReference type="EMBL" id="KAG2545259.1"/>
    </source>
</evidence>
<feature type="transmembrane region" description="Helical" evidence="5">
    <location>
        <begin position="220"/>
        <end position="241"/>
    </location>
</feature>
<feature type="transmembrane region" description="Helical" evidence="5">
    <location>
        <begin position="99"/>
        <end position="127"/>
    </location>
</feature>
<dbReference type="PANTHER" id="PTHR23291:SF40">
    <property type="entry name" value="OS07G0177200 PROTEIN"/>
    <property type="match status" value="1"/>
</dbReference>
<evidence type="ECO:0000256" key="1">
    <source>
        <dbReference type="ARBA" id="ARBA00004141"/>
    </source>
</evidence>
<dbReference type="EMBL" id="CM029053">
    <property type="protein sequence ID" value="KAG2545259.1"/>
    <property type="molecule type" value="Genomic_DNA"/>
</dbReference>
<keyword evidence="3 5" id="KW-1133">Transmembrane helix</keyword>
<gene>
    <name evidence="7" type="ORF">PVAP13_9KG420121</name>
</gene>
<evidence type="ECO:0000256" key="2">
    <source>
        <dbReference type="ARBA" id="ARBA00022692"/>
    </source>
</evidence>
<proteinExistence type="inferred from homology"/>
<keyword evidence="4 5" id="KW-0472">Membrane</keyword>
<feature type="transmembrane region" description="Helical" evidence="5">
    <location>
        <begin position="161"/>
        <end position="180"/>
    </location>
</feature>
<feature type="transmembrane region" description="Helical" evidence="5">
    <location>
        <begin position="133"/>
        <end position="154"/>
    </location>
</feature>
<evidence type="ECO:0000256" key="3">
    <source>
        <dbReference type="ARBA" id="ARBA00022989"/>
    </source>
</evidence>
<feature type="region of interest" description="Disordered" evidence="6">
    <location>
        <begin position="1"/>
        <end position="30"/>
    </location>
</feature>
<protein>
    <recommendedName>
        <fullName evidence="9">BI1-like protein</fullName>
    </recommendedName>
</protein>
<dbReference type="Proteomes" id="UP000823388">
    <property type="component" value="Chromosome 9K"/>
</dbReference>
<keyword evidence="8" id="KW-1185">Reference proteome</keyword>
<accession>A0A8T0NAR2</accession>
<feature type="transmembrane region" description="Helical" evidence="5">
    <location>
        <begin position="247"/>
        <end position="265"/>
    </location>
</feature>
<reference evidence="7" key="1">
    <citation type="submission" date="2020-05" db="EMBL/GenBank/DDBJ databases">
        <title>WGS assembly of Panicum virgatum.</title>
        <authorList>
            <person name="Lovell J.T."/>
            <person name="Jenkins J."/>
            <person name="Shu S."/>
            <person name="Juenger T.E."/>
            <person name="Schmutz J."/>
        </authorList>
    </citation>
    <scope>NUCLEOTIDE SEQUENCE</scope>
    <source>
        <strain evidence="7">AP13</strain>
    </source>
</reference>
<dbReference type="AlphaFoldDB" id="A0A8T0NAR2"/>
<dbReference type="GO" id="GO:0016020">
    <property type="term" value="C:membrane"/>
    <property type="evidence" value="ECO:0007669"/>
    <property type="project" value="UniProtKB-SubCell"/>
</dbReference>
<comment type="subcellular location">
    <subcellularLocation>
        <location evidence="1">Membrane</location>
        <topology evidence="1">Multi-pass membrane protein</topology>
    </subcellularLocation>
</comment>
<keyword evidence="2 5" id="KW-0812">Transmembrane</keyword>
<evidence type="ECO:0000256" key="6">
    <source>
        <dbReference type="SAM" id="MobiDB-lite"/>
    </source>
</evidence>